<keyword evidence="3" id="KW-0815">Transposition</keyword>
<dbReference type="Pfam" id="PF01385">
    <property type="entry name" value="OrfB_IS605"/>
    <property type="match status" value="1"/>
</dbReference>
<dbReference type="NCBIfam" id="NF040570">
    <property type="entry name" value="guided_TnpB"/>
    <property type="match status" value="1"/>
</dbReference>
<feature type="domain" description="Transposase putative helix-turn-helix" evidence="11">
    <location>
        <begin position="41"/>
        <end position="76"/>
    </location>
</feature>
<evidence type="ECO:0000256" key="7">
    <source>
        <dbReference type="ARBA" id="ARBA00023172"/>
    </source>
</evidence>
<dbReference type="GO" id="GO:0032196">
    <property type="term" value="P:transposition"/>
    <property type="evidence" value="ECO:0007669"/>
    <property type="project" value="UniProtKB-KW"/>
</dbReference>
<keyword evidence="6" id="KW-0238">DNA-binding</keyword>
<feature type="domain" description="Cas12f1-like TNB" evidence="10">
    <location>
        <begin position="375"/>
        <end position="442"/>
    </location>
</feature>
<dbReference type="PANTHER" id="PTHR30405:SF25">
    <property type="entry name" value="RNA-GUIDED DNA ENDONUCLEASE INSQ-RELATED"/>
    <property type="match status" value="1"/>
</dbReference>
<evidence type="ECO:0000256" key="4">
    <source>
        <dbReference type="ARBA" id="ARBA00022723"/>
    </source>
</evidence>
<comment type="caution">
    <text evidence="12">The sequence shown here is derived from an EMBL/GenBank/DDBJ whole genome shotgun (WGS) entry which is preliminary data.</text>
</comment>
<keyword evidence="4" id="KW-0479">Metal-binding</keyword>
<feature type="region of interest" description="Disordered" evidence="8">
    <location>
        <begin position="294"/>
        <end position="313"/>
    </location>
</feature>
<keyword evidence="13" id="KW-1185">Reference proteome</keyword>
<keyword evidence="5" id="KW-0862">Zinc</keyword>
<protein>
    <submittedName>
        <fullName evidence="12">Transposase</fullName>
    </submittedName>
</protein>
<proteinExistence type="inferred from homology"/>
<dbReference type="GO" id="GO:0003677">
    <property type="term" value="F:DNA binding"/>
    <property type="evidence" value="ECO:0007669"/>
    <property type="project" value="UniProtKB-KW"/>
</dbReference>
<name>A0ABC9Z4A1_9NOCA</name>
<evidence type="ECO:0000259" key="10">
    <source>
        <dbReference type="Pfam" id="PF07282"/>
    </source>
</evidence>
<evidence type="ECO:0000259" key="9">
    <source>
        <dbReference type="Pfam" id="PF01385"/>
    </source>
</evidence>
<evidence type="ECO:0000256" key="8">
    <source>
        <dbReference type="SAM" id="MobiDB-lite"/>
    </source>
</evidence>
<evidence type="ECO:0000256" key="5">
    <source>
        <dbReference type="ARBA" id="ARBA00022833"/>
    </source>
</evidence>
<dbReference type="GO" id="GO:0046872">
    <property type="term" value="F:metal ion binding"/>
    <property type="evidence" value="ECO:0007669"/>
    <property type="project" value="UniProtKB-KW"/>
</dbReference>
<evidence type="ECO:0000256" key="3">
    <source>
        <dbReference type="ARBA" id="ARBA00022578"/>
    </source>
</evidence>
<evidence type="ECO:0000256" key="6">
    <source>
        <dbReference type="ARBA" id="ARBA00023125"/>
    </source>
</evidence>
<gene>
    <name evidence="12" type="ORF">NSK11_contig00169-0011</name>
</gene>
<dbReference type="NCBIfam" id="NF038280">
    <property type="entry name" value="IS607_TnpB"/>
    <property type="match status" value="1"/>
</dbReference>
<feature type="domain" description="Probable transposase IS891/IS1136/IS1341" evidence="9">
    <location>
        <begin position="233"/>
        <end position="363"/>
    </location>
</feature>
<dbReference type="InterPro" id="IPR010095">
    <property type="entry name" value="Cas12f1-like_TNB"/>
</dbReference>
<dbReference type="PANTHER" id="PTHR30405">
    <property type="entry name" value="TRANSPOSASE"/>
    <property type="match status" value="1"/>
</dbReference>
<dbReference type="InterPro" id="IPR001959">
    <property type="entry name" value="Transposase"/>
</dbReference>
<accession>A0ABC9Z4A1</accession>
<evidence type="ECO:0000313" key="13">
    <source>
        <dbReference type="Proteomes" id="UP000037179"/>
    </source>
</evidence>
<evidence type="ECO:0000259" key="11">
    <source>
        <dbReference type="Pfam" id="PF12323"/>
    </source>
</evidence>
<comment type="similarity">
    <text evidence="1">In the C-terminal section; belongs to the transposase 35 family.</text>
</comment>
<organism evidence="12 13">
    <name type="scientific">Nocardia seriolae</name>
    <dbReference type="NCBI Taxonomy" id="37332"/>
    <lineage>
        <taxon>Bacteria</taxon>
        <taxon>Bacillati</taxon>
        <taxon>Actinomycetota</taxon>
        <taxon>Actinomycetes</taxon>
        <taxon>Mycobacteriales</taxon>
        <taxon>Nocardiaceae</taxon>
        <taxon>Nocardia</taxon>
    </lineage>
</organism>
<dbReference type="InterPro" id="IPR053470">
    <property type="entry name" value="RNA-guided_DNA_endonuclease"/>
</dbReference>
<evidence type="ECO:0000256" key="1">
    <source>
        <dbReference type="ARBA" id="ARBA00008761"/>
    </source>
</evidence>
<dbReference type="Pfam" id="PF07282">
    <property type="entry name" value="Cas12f1-like_TNB"/>
    <property type="match status" value="1"/>
</dbReference>
<dbReference type="NCBIfam" id="TIGR01766">
    <property type="entry name" value="IS200/IS605 family accessory protein TnpB-like domain"/>
    <property type="match status" value="1"/>
</dbReference>
<evidence type="ECO:0000313" key="12">
    <source>
        <dbReference type="EMBL" id="GAP32627.1"/>
    </source>
</evidence>
<sequence length="512" mass="55820">LAEIVCVSGAQRCCVGVGPSSLEQVSDPVSASEHPAAGTVIQAYRFLLEPTVTQADALRSHRGAQRFAYNWGLARVIADLDQRHAEATYGLSSEDLTDPLSWSAYSLRKDWNQVKHTVAPWWPENAKEAYSSGLANLATALKKWDESQSGGGKGRKSGFPKFKSKRSRCSCRFTTGNLGLTDADRRHVRLPRIGIVRTGESTRKLARHVERGSARIRSATVSFAGGRWFVTFSVEIVRADMRATSPDRVVGVDLGVKVLAVLSQPVPGISNGQGLVANPRHFDRSRCELRRLQRRAARRRGPDDRAGTKPSKRWRRANARITRLQAMIANSRRDSLHKLTTALIASSTTVVVENLNVAGMLRNRRLARHIADVGFGEIRRQLTYKSLWYGGTLVVADRWYPSSETCSNCGVVKAKLRLSDRLFVCDECGYVLDRDVNAARNLAALVLSVEGGASAASCVGTKNTLAGNPCKTLTVRATGTATSRPVLGAGQPCRGNSAGRETLPYVSRTALP</sequence>
<reference evidence="12 13" key="2">
    <citation type="journal article" date="2016" name="Genome Announc.">
        <title>Draft Genome Sequence of Erythromycin- and Oxytetracycline-Sensitive Nocardia seriolae Strain U-1 (NBRC 110359).</title>
        <authorList>
            <person name="Imajoh M."/>
            <person name="Sukeda M."/>
            <person name="Shimizu M."/>
            <person name="Yamane J."/>
            <person name="Ohnishi K."/>
            <person name="Oshima S."/>
        </authorList>
    </citation>
    <scope>NUCLEOTIDE SEQUENCE [LARGE SCALE GENOMIC DNA]</scope>
    <source>
        <strain evidence="12 13">U-1</strain>
    </source>
</reference>
<dbReference type="Pfam" id="PF12323">
    <property type="entry name" value="HTH_OrfB_IS605"/>
    <property type="match status" value="1"/>
</dbReference>
<dbReference type="Proteomes" id="UP000037179">
    <property type="component" value="Unassembled WGS sequence"/>
</dbReference>
<dbReference type="GO" id="GO:0006310">
    <property type="term" value="P:DNA recombination"/>
    <property type="evidence" value="ECO:0007669"/>
    <property type="project" value="UniProtKB-KW"/>
</dbReference>
<evidence type="ECO:0000256" key="2">
    <source>
        <dbReference type="ARBA" id="ARBA00011044"/>
    </source>
</evidence>
<keyword evidence="7" id="KW-0233">DNA recombination</keyword>
<dbReference type="InterPro" id="IPR051399">
    <property type="entry name" value="RNA-guided_DNA_endo/Transpos"/>
</dbReference>
<comment type="similarity">
    <text evidence="2">In the N-terminal section; belongs to the transposase 2 family.</text>
</comment>
<dbReference type="AlphaFoldDB" id="A0ABC9Z4A1"/>
<feature type="non-terminal residue" evidence="12">
    <location>
        <position position="1"/>
    </location>
</feature>
<dbReference type="InterPro" id="IPR021027">
    <property type="entry name" value="Transposase_put_HTH"/>
</dbReference>
<dbReference type="EMBL" id="BBYQ01000169">
    <property type="protein sequence ID" value="GAP32627.1"/>
    <property type="molecule type" value="Genomic_DNA"/>
</dbReference>
<reference evidence="13" key="1">
    <citation type="submission" date="2015-07" db="EMBL/GenBank/DDBJ databases">
        <title>Nocardia seriolae U-1 whole genome shotgun sequence.</title>
        <authorList>
            <person name="Imajoh M."/>
            <person name="Fukumoto Y."/>
            <person name="Sukeda M."/>
            <person name="Yamane J."/>
            <person name="Yamasaki K."/>
            <person name="Shimizu M."/>
            <person name="Ohnishi K."/>
            <person name="Oshima S."/>
        </authorList>
    </citation>
    <scope>NUCLEOTIDE SEQUENCE [LARGE SCALE GENOMIC DNA]</scope>
    <source>
        <strain evidence="13">U-1</strain>
    </source>
</reference>